<accession>A0ABR0LWA5</accession>
<reference evidence="3 4" key="1">
    <citation type="submission" date="2023-08" db="EMBL/GenBank/DDBJ databases">
        <title>Black Yeasts Isolated from many extreme environments.</title>
        <authorList>
            <person name="Coleine C."/>
            <person name="Stajich J.E."/>
            <person name="Selbmann L."/>
        </authorList>
    </citation>
    <scope>NUCLEOTIDE SEQUENCE [LARGE SCALE GENOMIC DNA]</scope>
    <source>
        <strain evidence="3 4">CCFEE 536</strain>
    </source>
</reference>
<protein>
    <recommendedName>
        <fullName evidence="2">Transcription regulator Rua1 C-terminal domain-containing protein</fullName>
    </recommendedName>
</protein>
<dbReference type="EMBL" id="JAVRRA010009301">
    <property type="protein sequence ID" value="KAK5249794.1"/>
    <property type="molecule type" value="Genomic_DNA"/>
</dbReference>
<evidence type="ECO:0000313" key="3">
    <source>
        <dbReference type="EMBL" id="KAK5249794.1"/>
    </source>
</evidence>
<name>A0ABR0LWA5_9PEZI</name>
<evidence type="ECO:0000313" key="4">
    <source>
        <dbReference type="Proteomes" id="UP001357485"/>
    </source>
</evidence>
<comment type="caution">
    <text evidence="3">The sequence shown here is derived from an EMBL/GenBank/DDBJ whole genome shotgun (WGS) entry which is preliminary data.</text>
</comment>
<feature type="region of interest" description="Disordered" evidence="1">
    <location>
        <begin position="1"/>
        <end position="48"/>
    </location>
</feature>
<evidence type="ECO:0000256" key="1">
    <source>
        <dbReference type="SAM" id="MobiDB-lite"/>
    </source>
</evidence>
<evidence type="ECO:0000259" key="2">
    <source>
        <dbReference type="Pfam" id="PF14616"/>
    </source>
</evidence>
<dbReference type="PANTHER" id="PTHR28125:SF3">
    <property type="entry name" value="TRANSCRIPTION REGULATOR RUA1 C-TERMINAL DOMAIN-CONTAINING PROTEIN"/>
    <property type="match status" value="1"/>
</dbReference>
<keyword evidence="4" id="KW-1185">Reference proteome</keyword>
<sequence length="208" mass="23537">IPLRSQQTEARHHFDFNHPSGSGSYSPSPQPYTFTNSSEPPDLYSSLGKTPIPPPDYEFLAQDPNLKPCKQAVRFEGDLYTPQWVRGIGHKREGWCGLCAPGRWLVLKNSAYWYDKSFTHGVCAATGKAFDRPDQTRRTADADFWEGLCGSCGEWIALVSSKKKGTAWFRHAHKVSAIAQFPSNDWTSIIVLKRLIRYTASMLTRFTY</sequence>
<feature type="non-terminal residue" evidence="3">
    <location>
        <position position="1"/>
    </location>
</feature>
<dbReference type="Pfam" id="PF14616">
    <property type="entry name" value="Rua1_C"/>
    <property type="match status" value="1"/>
</dbReference>
<dbReference type="InterPro" id="IPR028012">
    <property type="entry name" value="Rua1_C"/>
</dbReference>
<feature type="domain" description="Transcription regulator Rua1 C-terminal" evidence="2">
    <location>
        <begin position="77"/>
        <end position="174"/>
    </location>
</feature>
<dbReference type="PANTHER" id="PTHR28125">
    <property type="entry name" value="MEIOTIC EXPRESSION UP-REGULATED PROTEIN 26"/>
    <property type="match status" value="1"/>
</dbReference>
<organism evidence="3 4">
    <name type="scientific">Cryomyces antarcticus</name>
    <dbReference type="NCBI Taxonomy" id="329879"/>
    <lineage>
        <taxon>Eukaryota</taxon>
        <taxon>Fungi</taxon>
        <taxon>Dikarya</taxon>
        <taxon>Ascomycota</taxon>
        <taxon>Pezizomycotina</taxon>
        <taxon>Dothideomycetes</taxon>
        <taxon>Dothideomycetes incertae sedis</taxon>
        <taxon>Cryomyces</taxon>
    </lineage>
</organism>
<dbReference type="Proteomes" id="UP001357485">
    <property type="component" value="Unassembled WGS sequence"/>
</dbReference>
<proteinExistence type="predicted"/>
<gene>
    <name evidence="3" type="ORF">LTR16_006120</name>
</gene>